<feature type="chain" id="PRO_5015130189" evidence="1">
    <location>
        <begin position="22"/>
        <end position="154"/>
    </location>
</feature>
<dbReference type="SUPFAM" id="SSF51338">
    <property type="entry name" value="Composite domain of metallo-dependent hydrolases"/>
    <property type="match status" value="1"/>
</dbReference>
<evidence type="ECO:0000256" key="1">
    <source>
        <dbReference type="SAM" id="SignalP"/>
    </source>
</evidence>
<dbReference type="Pfam" id="PF07969">
    <property type="entry name" value="Amidohydro_3"/>
    <property type="match status" value="1"/>
</dbReference>
<dbReference type="InterPro" id="IPR011059">
    <property type="entry name" value="Metal-dep_hydrolase_composite"/>
</dbReference>
<dbReference type="Gene3D" id="2.30.40.10">
    <property type="entry name" value="Urease, subunit C, domain 1"/>
    <property type="match status" value="1"/>
</dbReference>
<proteinExistence type="predicted"/>
<reference evidence="3" key="1">
    <citation type="submission" date="2018-02" db="EMBL/GenBank/DDBJ databases">
        <title>Rhizophora mucronata_Transcriptome.</title>
        <authorList>
            <person name="Meera S.P."/>
            <person name="Sreeshan A."/>
            <person name="Augustine A."/>
        </authorList>
    </citation>
    <scope>NUCLEOTIDE SEQUENCE</scope>
    <source>
        <tissue evidence="3">Leaf</tissue>
    </source>
</reference>
<evidence type="ECO:0000259" key="2">
    <source>
        <dbReference type="Pfam" id="PF07969"/>
    </source>
</evidence>
<dbReference type="InterPro" id="IPR013108">
    <property type="entry name" value="Amidohydro_3"/>
</dbReference>
<dbReference type="PANTHER" id="PTHR22642:SF2">
    <property type="entry name" value="PROTEIN LONG AFTER FAR-RED 3"/>
    <property type="match status" value="1"/>
</dbReference>
<dbReference type="EMBL" id="GGEC01024395">
    <property type="protein sequence ID" value="MBX04879.1"/>
    <property type="molecule type" value="Transcribed_RNA"/>
</dbReference>
<organism evidence="3">
    <name type="scientific">Rhizophora mucronata</name>
    <name type="common">Asiatic mangrove</name>
    <dbReference type="NCBI Taxonomy" id="61149"/>
    <lineage>
        <taxon>Eukaryota</taxon>
        <taxon>Viridiplantae</taxon>
        <taxon>Streptophyta</taxon>
        <taxon>Embryophyta</taxon>
        <taxon>Tracheophyta</taxon>
        <taxon>Spermatophyta</taxon>
        <taxon>Magnoliopsida</taxon>
        <taxon>eudicotyledons</taxon>
        <taxon>Gunneridae</taxon>
        <taxon>Pentapetalae</taxon>
        <taxon>rosids</taxon>
        <taxon>fabids</taxon>
        <taxon>Malpighiales</taxon>
        <taxon>Rhizophoraceae</taxon>
        <taxon>Rhizophora</taxon>
    </lineage>
</organism>
<protein>
    <submittedName>
        <fullName evidence="3">Uncharacterized protein LOC105631225</fullName>
    </submittedName>
</protein>
<keyword evidence="1" id="KW-0732">Signal</keyword>
<evidence type="ECO:0000313" key="3">
    <source>
        <dbReference type="EMBL" id="MBX04879.1"/>
    </source>
</evidence>
<sequence>MNLSVIVSATVFLALAILSLPILNNTSTPQHWLNVGLWKLASSKSSREVKADLIIKNGVIFTSDASLPFADSMAVAGGWILRVGNYSSVQDLVGNETKELNLEGKVVVPGFIDSHVHLIYGGLQLVRVELRGVDEKAEFVRRVKEAVKSNVDAL</sequence>
<feature type="signal peptide" evidence="1">
    <location>
        <begin position="1"/>
        <end position="21"/>
    </location>
</feature>
<dbReference type="AlphaFoldDB" id="A0A2P2KGM4"/>
<name>A0A2P2KGM4_RHIMU</name>
<dbReference type="PANTHER" id="PTHR22642">
    <property type="entry name" value="IMIDAZOLONEPROPIONASE"/>
    <property type="match status" value="1"/>
</dbReference>
<feature type="domain" description="Amidohydrolase 3" evidence="2">
    <location>
        <begin position="99"/>
        <end position="149"/>
    </location>
</feature>
<accession>A0A2P2KGM4</accession>
<dbReference type="GO" id="GO:0016810">
    <property type="term" value="F:hydrolase activity, acting on carbon-nitrogen (but not peptide) bonds"/>
    <property type="evidence" value="ECO:0007669"/>
    <property type="project" value="InterPro"/>
</dbReference>